<evidence type="ECO:0000256" key="6">
    <source>
        <dbReference type="ARBA" id="ARBA00022792"/>
    </source>
</evidence>
<comment type="similarity">
    <text evidence="2">Belongs to the TIM54 family.</text>
</comment>
<evidence type="ECO:0000256" key="12">
    <source>
        <dbReference type="SAM" id="MobiDB-lite"/>
    </source>
</evidence>
<keyword evidence="11" id="KW-0472">Membrane</keyword>
<keyword evidence="5" id="KW-0812">Transmembrane</keyword>
<feature type="region of interest" description="Disordered" evidence="12">
    <location>
        <begin position="400"/>
        <end position="420"/>
    </location>
</feature>
<feature type="compositionally biased region" description="Basic and acidic residues" evidence="12">
    <location>
        <begin position="297"/>
        <end position="321"/>
    </location>
</feature>
<dbReference type="PANTHER" id="PTHR12358">
    <property type="entry name" value="SPHINGOSINE KINASE"/>
    <property type="match status" value="1"/>
</dbReference>
<reference evidence="13" key="1">
    <citation type="journal article" date="2020" name="Stud. Mycol.">
        <title>101 Dothideomycetes genomes: a test case for predicting lifestyles and emergence of pathogens.</title>
        <authorList>
            <person name="Haridas S."/>
            <person name="Albert R."/>
            <person name="Binder M."/>
            <person name="Bloem J."/>
            <person name="Labutti K."/>
            <person name="Salamov A."/>
            <person name="Andreopoulos B."/>
            <person name="Baker S."/>
            <person name="Barry K."/>
            <person name="Bills G."/>
            <person name="Bluhm B."/>
            <person name="Cannon C."/>
            <person name="Castanera R."/>
            <person name="Culley D."/>
            <person name="Daum C."/>
            <person name="Ezra D."/>
            <person name="Gonzalez J."/>
            <person name="Henrissat B."/>
            <person name="Kuo A."/>
            <person name="Liang C."/>
            <person name="Lipzen A."/>
            <person name="Lutzoni F."/>
            <person name="Magnuson J."/>
            <person name="Mondo S."/>
            <person name="Nolan M."/>
            <person name="Ohm R."/>
            <person name="Pangilinan J."/>
            <person name="Park H.-J."/>
            <person name="Ramirez L."/>
            <person name="Alfaro M."/>
            <person name="Sun H."/>
            <person name="Tritt A."/>
            <person name="Yoshinaga Y."/>
            <person name="Zwiers L.-H."/>
            <person name="Turgeon B."/>
            <person name="Goodwin S."/>
            <person name="Spatafora J."/>
            <person name="Crous P."/>
            <person name="Grigoriev I."/>
        </authorList>
    </citation>
    <scope>NUCLEOTIDE SEQUENCE</scope>
    <source>
        <strain evidence="13">CBS 116435</strain>
    </source>
</reference>
<keyword evidence="9" id="KW-0811">Translocation</keyword>
<evidence type="ECO:0000313" key="13">
    <source>
        <dbReference type="EMBL" id="KAF2722789.1"/>
    </source>
</evidence>
<comment type="caution">
    <text evidence="13">The sequence shown here is derived from an EMBL/GenBank/DDBJ whole genome shotgun (WGS) entry which is preliminary data.</text>
</comment>
<evidence type="ECO:0000256" key="4">
    <source>
        <dbReference type="ARBA" id="ARBA00022448"/>
    </source>
</evidence>
<keyword evidence="6" id="KW-0999">Mitochondrion inner membrane</keyword>
<protein>
    <recommendedName>
        <fullName evidence="3">Mitochondrial import inner membrane translocase subunit TIM54</fullName>
    </recommendedName>
</protein>
<evidence type="ECO:0000256" key="2">
    <source>
        <dbReference type="ARBA" id="ARBA00006355"/>
    </source>
</evidence>
<keyword evidence="4" id="KW-0813">Transport</keyword>
<dbReference type="GO" id="GO:0015031">
    <property type="term" value="P:protein transport"/>
    <property type="evidence" value="ECO:0007669"/>
    <property type="project" value="UniProtKB-KW"/>
</dbReference>
<keyword evidence="8" id="KW-1133">Transmembrane helix</keyword>
<keyword evidence="7" id="KW-0653">Protein transport</keyword>
<proteinExistence type="inferred from homology"/>
<evidence type="ECO:0000256" key="11">
    <source>
        <dbReference type="ARBA" id="ARBA00023136"/>
    </source>
</evidence>
<evidence type="ECO:0000313" key="14">
    <source>
        <dbReference type="Proteomes" id="UP000799441"/>
    </source>
</evidence>
<sequence>MSDKPSPPAAENAAGASSTAAPSNTATSTAPKAGDAAKKAASEGNPAFRAMGLPRLRLPSRNWLIFWGVVGSFAGAVIYDKQQTKRNRQKWCDLVSHISQQPLATTEMPRRVTIYLSAPPGDGLRAAREHFHDYVKPILVAAAMDWDVVEGRKEGDVRYKSAEKIRRKRRKGGEVGGLEEGEEVDNAVADLREKNGTKEEAGPAGDIVIGRHTWKEYIRGMHEGWLGPVIEPPRPVDIIGEGESGSQTNVDGSPSLDNVAVKTAAKTAVADMPSPSATALEGVLTPAEEAEAVEAVVSKEDDAQSAEKKAGEKKKEEEEKPKPRHPPPFIQPSEYSQAPLSPLVPEVIGPSLGIPFPHLLGIRNTPIRIYRFLTRRKLADQIGRDVATVVLAANRPYSTSSLVDDSSATNDGMQAAEQSSVLQHEESDWWKKTVYRERGEHEEAVFIEPLVLDDRLAQRMRKFELSDEDEKRANRIADGVEVVKKAGDSD</sequence>
<evidence type="ECO:0000256" key="8">
    <source>
        <dbReference type="ARBA" id="ARBA00022989"/>
    </source>
</evidence>
<dbReference type="OrthoDB" id="5598305at2759"/>
<comment type="subcellular location">
    <subcellularLocation>
        <location evidence="1">Mitochondrion inner membrane</location>
        <topology evidence="1">Single-pass membrane protein</topology>
    </subcellularLocation>
</comment>
<feature type="region of interest" description="Disordered" evidence="12">
    <location>
        <begin position="1"/>
        <end position="41"/>
    </location>
</feature>
<dbReference type="InterPro" id="IPR021056">
    <property type="entry name" value="Mt_import_IM_translocase_Tim54"/>
</dbReference>
<evidence type="ECO:0000256" key="3">
    <source>
        <dbReference type="ARBA" id="ARBA00020796"/>
    </source>
</evidence>
<dbReference type="GO" id="GO:0005743">
    <property type="term" value="C:mitochondrial inner membrane"/>
    <property type="evidence" value="ECO:0007669"/>
    <property type="project" value="UniProtKB-SubCell"/>
</dbReference>
<evidence type="ECO:0000256" key="10">
    <source>
        <dbReference type="ARBA" id="ARBA00023128"/>
    </source>
</evidence>
<name>A0A9P4UQF4_9PEZI</name>
<dbReference type="EMBL" id="MU003780">
    <property type="protein sequence ID" value="KAF2722789.1"/>
    <property type="molecule type" value="Genomic_DNA"/>
</dbReference>
<feature type="region of interest" description="Disordered" evidence="12">
    <location>
        <begin position="296"/>
        <end position="336"/>
    </location>
</feature>
<evidence type="ECO:0000256" key="7">
    <source>
        <dbReference type="ARBA" id="ARBA00022927"/>
    </source>
</evidence>
<evidence type="ECO:0000256" key="9">
    <source>
        <dbReference type="ARBA" id="ARBA00023010"/>
    </source>
</evidence>
<gene>
    <name evidence="13" type="ORF">K431DRAFT_345269</name>
</gene>
<organism evidence="13 14">
    <name type="scientific">Polychaeton citri CBS 116435</name>
    <dbReference type="NCBI Taxonomy" id="1314669"/>
    <lineage>
        <taxon>Eukaryota</taxon>
        <taxon>Fungi</taxon>
        <taxon>Dikarya</taxon>
        <taxon>Ascomycota</taxon>
        <taxon>Pezizomycotina</taxon>
        <taxon>Dothideomycetes</taxon>
        <taxon>Dothideomycetidae</taxon>
        <taxon>Capnodiales</taxon>
        <taxon>Capnodiaceae</taxon>
        <taxon>Polychaeton</taxon>
    </lineage>
</organism>
<evidence type="ECO:0000256" key="5">
    <source>
        <dbReference type="ARBA" id="ARBA00022692"/>
    </source>
</evidence>
<accession>A0A9P4UQF4</accession>
<feature type="compositionally biased region" description="Low complexity" evidence="12">
    <location>
        <begin position="9"/>
        <end position="34"/>
    </location>
</feature>
<dbReference type="InterPro" id="IPR050187">
    <property type="entry name" value="Lipid_Phosphate_FormReg"/>
</dbReference>
<evidence type="ECO:0000256" key="1">
    <source>
        <dbReference type="ARBA" id="ARBA00004434"/>
    </source>
</evidence>
<dbReference type="PANTHER" id="PTHR12358:SF101">
    <property type="entry name" value="MITOCHONDRIAL IMPORT INNER MEMBRANE TRANSLOCASE SUBUNIT TIM54"/>
    <property type="match status" value="1"/>
</dbReference>
<dbReference type="Proteomes" id="UP000799441">
    <property type="component" value="Unassembled WGS sequence"/>
</dbReference>
<dbReference type="AlphaFoldDB" id="A0A9P4UQF4"/>
<keyword evidence="10" id="KW-0496">Mitochondrion</keyword>
<dbReference type="Pfam" id="PF11711">
    <property type="entry name" value="Tim54"/>
    <property type="match status" value="1"/>
</dbReference>
<keyword evidence="14" id="KW-1185">Reference proteome</keyword>